<evidence type="ECO:0000256" key="5">
    <source>
        <dbReference type="ARBA" id="ARBA00022806"/>
    </source>
</evidence>
<evidence type="ECO:0000256" key="9">
    <source>
        <dbReference type="ARBA" id="ARBA00044969"/>
    </source>
</evidence>
<dbReference type="GO" id="GO:0043139">
    <property type="term" value="F:5'-3' DNA helicase activity"/>
    <property type="evidence" value="ECO:0007669"/>
    <property type="project" value="UniProtKB-EC"/>
</dbReference>
<keyword evidence="7" id="KW-0238">DNA-binding</keyword>
<evidence type="ECO:0000256" key="7">
    <source>
        <dbReference type="ARBA" id="ARBA00023125"/>
    </source>
</evidence>
<evidence type="ECO:0000256" key="2">
    <source>
        <dbReference type="ARBA" id="ARBA00022705"/>
    </source>
</evidence>
<dbReference type="InterPro" id="IPR016136">
    <property type="entry name" value="DNA_helicase_N/primase_C"/>
</dbReference>
<protein>
    <recommendedName>
        <fullName evidence="9">DNA 5'-3' helicase</fullName>
        <ecNumber evidence="9">5.6.2.3</ecNumber>
    </recommendedName>
</protein>
<dbReference type="InterPro" id="IPR027417">
    <property type="entry name" value="P-loop_NTPase"/>
</dbReference>
<keyword evidence="4" id="KW-0378">Hydrolase</keyword>
<dbReference type="InterPro" id="IPR007693">
    <property type="entry name" value="DNA_helicase_DnaB-like_N"/>
</dbReference>
<accession>A0A2Z2KIG7</accession>
<proteinExistence type="inferred from homology"/>
<dbReference type="OrthoDB" id="2664597at2"/>
<comment type="catalytic activity">
    <reaction evidence="10">
        <text>ATP + H2O = ADP + phosphate + H(+)</text>
        <dbReference type="Rhea" id="RHEA:13065"/>
        <dbReference type="ChEBI" id="CHEBI:15377"/>
        <dbReference type="ChEBI" id="CHEBI:15378"/>
        <dbReference type="ChEBI" id="CHEBI:30616"/>
        <dbReference type="ChEBI" id="CHEBI:43474"/>
        <dbReference type="ChEBI" id="CHEBI:456216"/>
        <dbReference type="EC" id="5.6.2.3"/>
    </reaction>
</comment>
<evidence type="ECO:0000256" key="4">
    <source>
        <dbReference type="ARBA" id="ARBA00022801"/>
    </source>
</evidence>
<evidence type="ECO:0000256" key="10">
    <source>
        <dbReference type="ARBA" id="ARBA00048954"/>
    </source>
</evidence>
<dbReference type="Pfam" id="PF03796">
    <property type="entry name" value="DnaB_C"/>
    <property type="match status" value="1"/>
</dbReference>
<dbReference type="GO" id="GO:0003677">
    <property type="term" value="F:DNA binding"/>
    <property type="evidence" value="ECO:0007669"/>
    <property type="project" value="UniProtKB-KW"/>
</dbReference>
<dbReference type="KEGG" id="pdh:B9T62_15355"/>
<dbReference type="GO" id="GO:0005524">
    <property type="term" value="F:ATP binding"/>
    <property type="evidence" value="ECO:0007669"/>
    <property type="project" value="UniProtKB-KW"/>
</dbReference>
<gene>
    <name evidence="12" type="ORF">B9T62_15355</name>
</gene>
<dbReference type="EMBL" id="CP021780">
    <property type="protein sequence ID" value="ASA22029.1"/>
    <property type="molecule type" value="Genomic_DNA"/>
</dbReference>
<dbReference type="Gene3D" id="3.40.50.300">
    <property type="entry name" value="P-loop containing nucleotide triphosphate hydrolases"/>
    <property type="match status" value="1"/>
</dbReference>
<keyword evidence="8" id="KW-0413">Isomerase</keyword>
<name>A0A2Z2KIG7_9BACL</name>
<dbReference type="GO" id="GO:0005829">
    <property type="term" value="C:cytosol"/>
    <property type="evidence" value="ECO:0007669"/>
    <property type="project" value="TreeGrafter"/>
</dbReference>
<dbReference type="GO" id="GO:0016787">
    <property type="term" value="F:hydrolase activity"/>
    <property type="evidence" value="ECO:0007669"/>
    <property type="project" value="UniProtKB-KW"/>
</dbReference>
<evidence type="ECO:0000256" key="1">
    <source>
        <dbReference type="ARBA" id="ARBA00008428"/>
    </source>
</evidence>
<keyword evidence="13" id="KW-1185">Reference proteome</keyword>
<evidence type="ECO:0000313" key="12">
    <source>
        <dbReference type="EMBL" id="ASA22029.1"/>
    </source>
</evidence>
<dbReference type="RefSeq" id="WP_087916034.1">
    <property type="nucleotide sequence ID" value="NZ_CP021780.1"/>
</dbReference>
<keyword evidence="3" id="KW-0547">Nucleotide-binding</keyword>
<dbReference type="InterPro" id="IPR036185">
    <property type="entry name" value="DNA_heli_DnaB-like_N_sf"/>
</dbReference>
<dbReference type="AlphaFoldDB" id="A0A2Z2KIG7"/>
<dbReference type="Proteomes" id="UP000249890">
    <property type="component" value="Chromosome"/>
</dbReference>
<dbReference type="Gene3D" id="1.10.860.10">
    <property type="entry name" value="DNAb Helicase, Chain A"/>
    <property type="match status" value="1"/>
</dbReference>
<evidence type="ECO:0000313" key="13">
    <source>
        <dbReference type="Proteomes" id="UP000249890"/>
    </source>
</evidence>
<dbReference type="InterPro" id="IPR007694">
    <property type="entry name" value="DNA_helicase_DnaB-like_C"/>
</dbReference>
<evidence type="ECO:0000259" key="11">
    <source>
        <dbReference type="PROSITE" id="PS51199"/>
    </source>
</evidence>
<dbReference type="SUPFAM" id="SSF52540">
    <property type="entry name" value="P-loop containing nucleoside triphosphate hydrolases"/>
    <property type="match status" value="1"/>
</dbReference>
<dbReference type="EC" id="5.6.2.3" evidence="9"/>
<keyword evidence="5" id="KW-0347">Helicase</keyword>
<dbReference type="PROSITE" id="PS51199">
    <property type="entry name" value="SF4_HELICASE"/>
    <property type="match status" value="1"/>
</dbReference>
<keyword evidence="6" id="KW-0067">ATP-binding</keyword>
<reference evidence="12 13" key="1">
    <citation type="submission" date="2017-06" db="EMBL/GenBank/DDBJ databases">
        <title>Complete genome sequence of Paenibacillus donghaensis KCTC 13049T isolated from East Sea sediment, South Korea.</title>
        <authorList>
            <person name="Jung B.K."/>
            <person name="Hong S.-J."/>
            <person name="Shin J.-H."/>
        </authorList>
    </citation>
    <scope>NUCLEOTIDE SEQUENCE [LARGE SCALE GENOMIC DNA]</scope>
    <source>
        <strain evidence="12 13">KCTC 13049</strain>
    </source>
</reference>
<dbReference type="GO" id="GO:0006260">
    <property type="term" value="P:DNA replication"/>
    <property type="evidence" value="ECO:0007669"/>
    <property type="project" value="UniProtKB-KW"/>
</dbReference>
<sequence>MNLDAERAVLGSLLKDHSLIDDCFLAPVDFTEEEENNRLLFKVLQFAKEHSDGAPNPFDPVVLASRWGGRLQQIGGLNRLMTLRDAVPSTDSFNFYQRAVRTERVQQELAELGVQIAKVGGGDLGELKAKMEQLEELQQGDGNSGPVHMATLLEGHEKVIAKRANSGGITGAKAASEEFTKLSKGHQIGDLEILAGRPSMGKTLYMVNDVKAVTESGWGDAVFSLEMNGLEIVEQLASCIGGIKKDRIASGQMSDNDWLRYGDSLEIIAGRHLYIDDLPGATVEYIRRQVKLLKKKNPGLRWVIHIDFLQFIQTEKNFDSTKERIGYITKYLKRMGRELQVCVVCLSAVGRNCEQRPDKRPLMSDLRDSGDIESDADIVTFIYRDDYYYPESPKKGFAEIIVAKGRKIGTGTFDMAFLPGISRFTNLTDDDKYKLAEKVKEHEQQKTHRR</sequence>
<dbReference type="Pfam" id="PF00772">
    <property type="entry name" value="DnaB"/>
    <property type="match status" value="1"/>
</dbReference>
<keyword evidence="2" id="KW-0235">DNA replication</keyword>
<dbReference type="SUPFAM" id="SSF48024">
    <property type="entry name" value="N-terminal domain of DnaB helicase"/>
    <property type="match status" value="1"/>
</dbReference>
<evidence type="ECO:0000256" key="3">
    <source>
        <dbReference type="ARBA" id="ARBA00022741"/>
    </source>
</evidence>
<feature type="domain" description="SF4 helicase" evidence="11">
    <location>
        <begin position="165"/>
        <end position="431"/>
    </location>
</feature>
<evidence type="ECO:0000256" key="6">
    <source>
        <dbReference type="ARBA" id="ARBA00022840"/>
    </source>
</evidence>
<evidence type="ECO:0000256" key="8">
    <source>
        <dbReference type="ARBA" id="ARBA00023235"/>
    </source>
</evidence>
<dbReference type="PANTHER" id="PTHR30153:SF2">
    <property type="entry name" value="REPLICATIVE DNA HELICASE"/>
    <property type="match status" value="1"/>
</dbReference>
<organism evidence="12 13">
    <name type="scientific">Paenibacillus donghaensis</name>
    <dbReference type="NCBI Taxonomy" id="414771"/>
    <lineage>
        <taxon>Bacteria</taxon>
        <taxon>Bacillati</taxon>
        <taxon>Bacillota</taxon>
        <taxon>Bacilli</taxon>
        <taxon>Bacillales</taxon>
        <taxon>Paenibacillaceae</taxon>
        <taxon>Paenibacillus</taxon>
    </lineage>
</organism>
<comment type="similarity">
    <text evidence="1">Belongs to the helicase family. DnaB subfamily.</text>
</comment>
<dbReference type="PANTHER" id="PTHR30153">
    <property type="entry name" value="REPLICATIVE DNA HELICASE DNAB"/>
    <property type="match status" value="1"/>
</dbReference>